<dbReference type="EMBL" id="LHPH01000003">
    <property type="protein sequence ID" value="KPH64939.1"/>
    <property type="molecule type" value="Genomic_DNA"/>
</dbReference>
<dbReference type="STRING" id="187330.AMS58_08905"/>
<comment type="caution">
    <text evidence="1">The sequence shown here is derived from an EMBL/GenBank/DDBJ whole genome shotgun (WGS) entry which is preliminary data.</text>
</comment>
<dbReference type="OrthoDB" id="532520at2"/>
<dbReference type="InterPro" id="IPR010321">
    <property type="entry name" value="DUF922"/>
</dbReference>
<sequence>MRLIILSLIFLFTPIVIAEQVIEQDTTYYKVKVSSKEKLLESVNHASPIRENGKVFHGYTRFDIRWRFNWEKTAKRCRLVRVKTILQLKYTMPELDSDSQQVNTVWAPWYSKLLLHEQGHGELAITFASKIEDALKSMRPQRDCKTLSDDANTVAYKIVEQLNKASAAYDVKTNHGETQGAWLHSHL</sequence>
<reference evidence="1 2" key="1">
    <citation type="submission" date="2015-08" db="EMBL/GenBank/DDBJ databases">
        <title>Draft Genome Sequence of Pseudoalteromonas porphyrae UCD-SED14.</title>
        <authorList>
            <person name="Coil D.A."/>
            <person name="Jospin G."/>
            <person name="Lee R.D."/>
            <person name="Eisen J.A."/>
        </authorList>
    </citation>
    <scope>NUCLEOTIDE SEQUENCE [LARGE SCALE GENOMIC DNA]</scope>
    <source>
        <strain evidence="1 2">UCD-SED14</strain>
    </source>
</reference>
<proteinExistence type="predicted"/>
<dbReference type="Proteomes" id="UP000037848">
    <property type="component" value="Unassembled WGS sequence"/>
</dbReference>
<dbReference type="Pfam" id="PF06037">
    <property type="entry name" value="DUF922"/>
    <property type="match status" value="1"/>
</dbReference>
<protein>
    <recommendedName>
        <fullName evidence="3">Peptidase</fullName>
    </recommendedName>
</protein>
<evidence type="ECO:0000313" key="1">
    <source>
        <dbReference type="EMBL" id="KPH64939.1"/>
    </source>
</evidence>
<organism evidence="1 2">
    <name type="scientific">Pseudoalteromonas porphyrae</name>
    <dbReference type="NCBI Taxonomy" id="187330"/>
    <lineage>
        <taxon>Bacteria</taxon>
        <taxon>Pseudomonadati</taxon>
        <taxon>Pseudomonadota</taxon>
        <taxon>Gammaproteobacteria</taxon>
        <taxon>Alteromonadales</taxon>
        <taxon>Pseudoalteromonadaceae</taxon>
        <taxon>Pseudoalteromonas</taxon>
    </lineage>
</organism>
<dbReference type="PATRIC" id="fig|187330.3.peg.1798"/>
<dbReference type="AlphaFoldDB" id="A0A0N0M1R6"/>
<dbReference type="RefSeq" id="WP_054204688.1">
    <property type="nucleotide sequence ID" value="NZ_LHPH01000003.1"/>
</dbReference>
<evidence type="ECO:0008006" key="3">
    <source>
        <dbReference type="Google" id="ProtNLM"/>
    </source>
</evidence>
<keyword evidence="2" id="KW-1185">Reference proteome</keyword>
<evidence type="ECO:0000313" key="2">
    <source>
        <dbReference type="Proteomes" id="UP000037848"/>
    </source>
</evidence>
<gene>
    <name evidence="1" type="ORF">ADS77_03780</name>
</gene>
<accession>A0A0N0M1R6</accession>
<name>A0A0N0M1R6_9GAMM</name>